<protein>
    <submittedName>
        <fullName evidence="1">Uncharacterized protein</fullName>
    </submittedName>
</protein>
<feature type="non-terminal residue" evidence="1">
    <location>
        <position position="55"/>
    </location>
</feature>
<organism evidence="1 2">
    <name type="scientific">Pleurotus eryngii</name>
    <name type="common">Boletus of the steppes</name>
    <dbReference type="NCBI Taxonomy" id="5323"/>
    <lineage>
        <taxon>Eukaryota</taxon>
        <taxon>Fungi</taxon>
        <taxon>Dikarya</taxon>
        <taxon>Basidiomycota</taxon>
        <taxon>Agaricomycotina</taxon>
        <taxon>Agaricomycetes</taxon>
        <taxon>Agaricomycetidae</taxon>
        <taxon>Agaricales</taxon>
        <taxon>Pleurotineae</taxon>
        <taxon>Pleurotaceae</taxon>
        <taxon>Pleurotus</taxon>
    </lineage>
</organism>
<dbReference type="OrthoDB" id="3133167at2759"/>
<feature type="non-terminal residue" evidence="1">
    <location>
        <position position="1"/>
    </location>
</feature>
<evidence type="ECO:0000313" key="1">
    <source>
        <dbReference type="EMBL" id="KAF9494428.1"/>
    </source>
</evidence>
<dbReference type="Proteomes" id="UP000807025">
    <property type="component" value="Unassembled WGS sequence"/>
</dbReference>
<comment type="caution">
    <text evidence="1">The sequence shown here is derived from an EMBL/GenBank/DDBJ whole genome shotgun (WGS) entry which is preliminary data.</text>
</comment>
<sequence length="55" mass="6149">PLDHPFLSYLVALLSVYELGPNSAPPPRYDGPSDWQTDSIIRSLTAVAKRMYEAE</sequence>
<dbReference type="EMBL" id="MU154573">
    <property type="protein sequence ID" value="KAF9494428.1"/>
    <property type="molecule type" value="Genomic_DNA"/>
</dbReference>
<evidence type="ECO:0000313" key="2">
    <source>
        <dbReference type="Proteomes" id="UP000807025"/>
    </source>
</evidence>
<keyword evidence="2" id="KW-1185">Reference proteome</keyword>
<reference evidence="1" key="1">
    <citation type="submission" date="2020-11" db="EMBL/GenBank/DDBJ databases">
        <authorList>
            <consortium name="DOE Joint Genome Institute"/>
            <person name="Ahrendt S."/>
            <person name="Riley R."/>
            <person name="Andreopoulos W."/>
            <person name="Labutti K."/>
            <person name="Pangilinan J."/>
            <person name="Ruiz-Duenas F.J."/>
            <person name="Barrasa J.M."/>
            <person name="Sanchez-Garcia M."/>
            <person name="Camarero S."/>
            <person name="Miyauchi S."/>
            <person name="Serrano A."/>
            <person name="Linde D."/>
            <person name="Babiker R."/>
            <person name="Drula E."/>
            <person name="Ayuso-Fernandez I."/>
            <person name="Pacheco R."/>
            <person name="Padilla G."/>
            <person name="Ferreira P."/>
            <person name="Barriuso J."/>
            <person name="Kellner H."/>
            <person name="Castanera R."/>
            <person name="Alfaro M."/>
            <person name="Ramirez L."/>
            <person name="Pisabarro A.G."/>
            <person name="Kuo A."/>
            <person name="Tritt A."/>
            <person name="Lipzen A."/>
            <person name="He G."/>
            <person name="Yan M."/>
            <person name="Ng V."/>
            <person name="Cullen D."/>
            <person name="Martin F."/>
            <person name="Rosso M.-N."/>
            <person name="Henrissat B."/>
            <person name="Hibbett D."/>
            <person name="Martinez A.T."/>
            <person name="Grigoriev I.V."/>
        </authorList>
    </citation>
    <scope>NUCLEOTIDE SEQUENCE</scope>
    <source>
        <strain evidence="1">ATCC 90797</strain>
    </source>
</reference>
<accession>A0A9P5ZWG8</accession>
<proteinExistence type="predicted"/>
<gene>
    <name evidence="1" type="ORF">BDN71DRAFT_1373245</name>
</gene>
<dbReference type="AlphaFoldDB" id="A0A9P5ZWG8"/>
<name>A0A9P5ZWG8_PLEER</name>